<feature type="region of interest" description="Disordered" evidence="1">
    <location>
        <begin position="16"/>
        <end position="58"/>
    </location>
</feature>
<evidence type="ECO:0000313" key="2">
    <source>
        <dbReference type="EMBL" id="KAA2236913.1"/>
    </source>
</evidence>
<gene>
    <name evidence="2" type="ORF">F0L46_13060</name>
</gene>
<reference evidence="2 3" key="1">
    <citation type="submission" date="2019-09" db="EMBL/GenBank/DDBJ databases">
        <title>Salinarimonas rosea gen. nov., sp. nov., a new member of the a-2 subgroup of the Proteobacteria.</title>
        <authorList>
            <person name="Liu J."/>
        </authorList>
    </citation>
    <scope>NUCLEOTIDE SEQUENCE [LARGE SCALE GENOMIC DNA]</scope>
    <source>
        <strain evidence="2 3">BN140002</strain>
    </source>
</reference>
<protein>
    <submittedName>
        <fullName evidence="2">Uncharacterized protein</fullName>
    </submittedName>
</protein>
<evidence type="ECO:0000313" key="3">
    <source>
        <dbReference type="Proteomes" id="UP000323142"/>
    </source>
</evidence>
<comment type="caution">
    <text evidence="2">The sequence shown here is derived from an EMBL/GenBank/DDBJ whole genome shotgun (WGS) entry which is preliminary data.</text>
</comment>
<feature type="compositionally biased region" description="Pro residues" evidence="1">
    <location>
        <begin position="21"/>
        <end position="52"/>
    </location>
</feature>
<keyword evidence="3" id="KW-1185">Reference proteome</keyword>
<accession>A0A5B2VBT1</accession>
<sequence>MWPLALVLPSTLVELPKKFEAPPPPPTPTPLPPTPPPPIPPPLPPAPPPRPPAAAVCRSPVTAWNARRISRSSRRTVAS</sequence>
<dbReference type="AlphaFoldDB" id="A0A5B2VBT1"/>
<organism evidence="2 3">
    <name type="scientific">Salinarimonas soli</name>
    <dbReference type="NCBI Taxonomy" id="1638099"/>
    <lineage>
        <taxon>Bacteria</taxon>
        <taxon>Pseudomonadati</taxon>
        <taxon>Pseudomonadota</taxon>
        <taxon>Alphaproteobacteria</taxon>
        <taxon>Hyphomicrobiales</taxon>
        <taxon>Salinarimonadaceae</taxon>
        <taxon>Salinarimonas</taxon>
    </lineage>
</organism>
<evidence type="ECO:0000256" key="1">
    <source>
        <dbReference type="SAM" id="MobiDB-lite"/>
    </source>
</evidence>
<proteinExistence type="predicted"/>
<dbReference type="Proteomes" id="UP000323142">
    <property type="component" value="Unassembled WGS sequence"/>
</dbReference>
<name>A0A5B2VBT1_9HYPH</name>
<dbReference type="EMBL" id="VUOA01000022">
    <property type="protein sequence ID" value="KAA2236913.1"/>
    <property type="molecule type" value="Genomic_DNA"/>
</dbReference>
<reference evidence="2 3" key="2">
    <citation type="submission" date="2019-09" db="EMBL/GenBank/DDBJ databases">
        <authorList>
            <person name="Jin C."/>
        </authorList>
    </citation>
    <scope>NUCLEOTIDE SEQUENCE [LARGE SCALE GENOMIC DNA]</scope>
    <source>
        <strain evidence="2 3">BN140002</strain>
    </source>
</reference>